<dbReference type="OrthoDB" id="9810950at2"/>
<evidence type="ECO:0000313" key="14">
    <source>
        <dbReference type="Proteomes" id="UP000317303"/>
    </source>
</evidence>
<evidence type="ECO:0000256" key="4">
    <source>
        <dbReference type="ARBA" id="ARBA00013244"/>
    </source>
</evidence>
<evidence type="ECO:0000256" key="2">
    <source>
        <dbReference type="ARBA" id="ARBA00005189"/>
    </source>
</evidence>
<keyword evidence="14" id="KW-1185">Reference proteome</keyword>
<keyword evidence="7" id="KW-0319">Glycerol metabolism</keyword>
<sequence length="435" mass="47085">MRAVFRPTMNPAEMSYLAVDRRHEVNVSMVFLLHLDHTPSTDDVRAALARLAETVPRFRQRIVHASPWRINWSAATPTPVERHLTELPGDSADLHTVLGRLTTLLQRPFDPARPPWQAYHVRHTAGGRSLLVLRLHHSMGDGETYVAALQQAFADTGPGLVAVEHPRSPSDLLSRVRGTLGAAGRTLAALCTATGRSALRAEVDIWTTPPPPGRVGRSRRGQRIAVWTAPLQDWRDAAHALGGRHNSLFLLIAAHAEADYHGWPDTDSVTIMPVSTRSSDPHAVQDGAISLATGVLVLDRDAVRSGHLAPVEHAAQEARRRATTGGTHPPVADDLMRLLPESLRAALHVRLFARSDVVASNVGRGQRMRVGGAEVTTCAVVSPAVACPVAFTTFTYDDEVSLVASIDPGMVARPDDVEAAITAALRRFVPGTARR</sequence>
<evidence type="ECO:0000259" key="12">
    <source>
        <dbReference type="Pfam" id="PF06974"/>
    </source>
</evidence>
<evidence type="ECO:0000256" key="6">
    <source>
        <dbReference type="ARBA" id="ARBA00022679"/>
    </source>
</evidence>
<protein>
    <recommendedName>
        <fullName evidence="4">diacylglycerol O-acyltransferase</fullName>
        <ecNumber evidence="4">2.3.1.20</ecNumber>
    </recommendedName>
</protein>
<dbReference type="Pfam" id="PF03007">
    <property type="entry name" value="WS_DGAT_cat"/>
    <property type="match status" value="1"/>
</dbReference>
<name>A0A660C826_9PSEU</name>
<evidence type="ECO:0000256" key="3">
    <source>
        <dbReference type="ARBA" id="ARBA00009587"/>
    </source>
</evidence>
<dbReference type="UniPathway" id="UPA00282"/>
<evidence type="ECO:0000256" key="8">
    <source>
        <dbReference type="ARBA" id="ARBA00023098"/>
    </source>
</evidence>
<dbReference type="RefSeq" id="WP_145600284.1">
    <property type="nucleotide sequence ID" value="NZ_JOIJ01000008.1"/>
</dbReference>
<feature type="domain" description="O-acyltransferase WSD1-like N-terminal" evidence="11">
    <location>
        <begin position="11"/>
        <end position="246"/>
    </location>
</feature>
<gene>
    <name evidence="13" type="ORF">JD82_00352</name>
</gene>
<keyword evidence="9" id="KW-0012">Acyltransferase</keyword>
<dbReference type="PANTHER" id="PTHR31650">
    <property type="entry name" value="O-ACYLTRANSFERASE (WSD1-LIKE) FAMILY PROTEIN"/>
    <property type="match status" value="1"/>
</dbReference>
<evidence type="ECO:0000256" key="10">
    <source>
        <dbReference type="ARBA" id="ARBA00048109"/>
    </source>
</evidence>
<dbReference type="InterPro" id="IPR009721">
    <property type="entry name" value="O-acyltransferase_WSD1_C"/>
</dbReference>
<accession>A0A660C826</accession>
<comment type="similarity">
    <text evidence="3">Belongs to the long-chain O-acyltransferase family.</text>
</comment>
<organism evidence="13 14">
    <name type="scientific">Prauserella rugosa</name>
    <dbReference type="NCBI Taxonomy" id="43354"/>
    <lineage>
        <taxon>Bacteria</taxon>
        <taxon>Bacillati</taxon>
        <taxon>Actinomycetota</taxon>
        <taxon>Actinomycetes</taxon>
        <taxon>Pseudonocardiales</taxon>
        <taxon>Pseudonocardiaceae</taxon>
        <taxon>Prauserella</taxon>
    </lineage>
</organism>
<dbReference type="GO" id="GO:0006071">
    <property type="term" value="P:glycerol metabolic process"/>
    <property type="evidence" value="ECO:0007669"/>
    <property type="project" value="UniProtKB-KW"/>
</dbReference>
<dbReference type="PANTHER" id="PTHR31650:SF1">
    <property type="entry name" value="WAX ESTER SYNTHASE_DIACYLGLYCEROL ACYLTRANSFERASE 4-RELATED"/>
    <property type="match status" value="1"/>
</dbReference>
<dbReference type="EC" id="2.3.1.20" evidence="4"/>
<feature type="domain" description="O-acyltransferase WSD1 C-terminal" evidence="12">
    <location>
        <begin position="334"/>
        <end position="426"/>
    </location>
</feature>
<dbReference type="InterPro" id="IPR045034">
    <property type="entry name" value="O-acyltransferase_WSD1-like"/>
</dbReference>
<evidence type="ECO:0000256" key="9">
    <source>
        <dbReference type="ARBA" id="ARBA00023315"/>
    </source>
</evidence>
<evidence type="ECO:0000256" key="7">
    <source>
        <dbReference type="ARBA" id="ARBA00022798"/>
    </source>
</evidence>
<dbReference type="GO" id="GO:0005886">
    <property type="term" value="C:plasma membrane"/>
    <property type="evidence" value="ECO:0007669"/>
    <property type="project" value="TreeGrafter"/>
</dbReference>
<dbReference type="EMBL" id="VLJV01000001">
    <property type="protein sequence ID" value="TWH18534.1"/>
    <property type="molecule type" value="Genomic_DNA"/>
</dbReference>
<dbReference type="GO" id="GO:0071731">
    <property type="term" value="P:response to nitric oxide"/>
    <property type="evidence" value="ECO:0007669"/>
    <property type="project" value="TreeGrafter"/>
</dbReference>
<comment type="pathway">
    <text evidence="2">Lipid metabolism.</text>
</comment>
<keyword evidence="8" id="KW-0443">Lipid metabolism</keyword>
<dbReference type="Pfam" id="PF06974">
    <property type="entry name" value="WS_DGAT_C"/>
    <property type="match status" value="1"/>
</dbReference>
<proteinExistence type="inferred from homology"/>
<dbReference type="GO" id="GO:0004144">
    <property type="term" value="F:diacylglycerol O-acyltransferase activity"/>
    <property type="evidence" value="ECO:0007669"/>
    <property type="project" value="UniProtKB-EC"/>
</dbReference>
<reference evidence="13 14" key="1">
    <citation type="submission" date="2019-07" db="EMBL/GenBank/DDBJ databases">
        <title>R&amp;d 2014.</title>
        <authorList>
            <person name="Klenk H.-P."/>
        </authorList>
    </citation>
    <scope>NUCLEOTIDE SEQUENCE [LARGE SCALE GENOMIC DNA]</scope>
    <source>
        <strain evidence="13 14">DSM 43194</strain>
    </source>
</reference>
<keyword evidence="6" id="KW-0808">Transferase</keyword>
<evidence type="ECO:0000313" key="13">
    <source>
        <dbReference type="EMBL" id="TWH18534.1"/>
    </source>
</evidence>
<dbReference type="Proteomes" id="UP000317303">
    <property type="component" value="Unassembled WGS sequence"/>
</dbReference>
<dbReference type="GO" id="GO:0051701">
    <property type="term" value="P:biological process involved in interaction with host"/>
    <property type="evidence" value="ECO:0007669"/>
    <property type="project" value="TreeGrafter"/>
</dbReference>
<dbReference type="InterPro" id="IPR004255">
    <property type="entry name" value="O-acyltransferase_WSD1_N"/>
</dbReference>
<evidence type="ECO:0000256" key="5">
    <source>
        <dbReference type="ARBA" id="ARBA00022516"/>
    </source>
</evidence>
<comment type="caution">
    <text evidence="13">The sequence shown here is derived from an EMBL/GenBank/DDBJ whole genome shotgun (WGS) entry which is preliminary data.</text>
</comment>
<dbReference type="GO" id="GO:0001666">
    <property type="term" value="P:response to hypoxia"/>
    <property type="evidence" value="ECO:0007669"/>
    <property type="project" value="TreeGrafter"/>
</dbReference>
<dbReference type="Gene3D" id="3.30.559.10">
    <property type="entry name" value="Chloramphenicol acetyltransferase-like domain"/>
    <property type="match status" value="1"/>
</dbReference>
<dbReference type="SUPFAM" id="SSF52777">
    <property type="entry name" value="CoA-dependent acyltransferases"/>
    <property type="match status" value="1"/>
</dbReference>
<dbReference type="GO" id="GO:0019432">
    <property type="term" value="P:triglyceride biosynthetic process"/>
    <property type="evidence" value="ECO:0007669"/>
    <property type="project" value="UniProtKB-UniPathway"/>
</dbReference>
<dbReference type="InterPro" id="IPR023213">
    <property type="entry name" value="CAT-like_dom_sf"/>
</dbReference>
<evidence type="ECO:0000259" key="11">
    <source>
        <dbReference type="Pfam" id="PF03007"/>
    </source>
</evidence>
<keyword evidence="5" id="KW-0444">Lipid biosynthesis</keyword>
<dbReference type="AlphaFoldDB" id="A0A660C826"/>
<comment type="pathway">
    <text evidence="1">Glycerolipid metabolism; triacylglycerol biosynthesis.</text>
</comment>
<evidence type="ECO:0000256" key="1">
    <source>
        <dbReference type="ARBA" id="ARBA00004771"/>
    </source>
</evidence>
<comment type="catalytic activity">
    <reaction evidence="10">
        <text>an acyl-CoA + a 1,2-diacyl-sn-glycerol = a triacyl-sn-glycerol + CoA</text>
        <dbReference type="Rhea" id="RHEA:10868"/>
        <dbReference type="ChEBI" id="CHEBI:17815"/>
        <dbReference type="ChEBI" id="CHEBI:57287"/>
        <dbReference type="ChEBI" id="CHEBI:58342"/>
        <dbReference type="ChEBI" id="CHEBI:64615"/>
        <dbReference type="EC" id="2.3.1.20"/>
    </reaction>
</comment>